<feature type="region of interest" description="Disordered" evidence="2">
    <location>
        <begin position="1727"/>
        <end position="1758"/>
    </location>
</feature>
<feature type="compositionally biased region" description="Polar residues" evidence="2">
    <location>
        <begin position="13"/>
        <end position="22"/>
    </location>
</feature>
<accession>A0A367RJA2</accession>
<dbReference type="EMBL" id="LXQE01000150">
    <property type="protein sequence ID" value="RCJ36099.1"/>
    <property type="molecule type" value="Genomic_DNA"/>
</dbReference>
<feature type="region of interest" description="Disordered" evidence="2">
    <location>
        <begin position="146"/>
        <end position="173"/>
    </location>
</feature>
<keyword evidence="1" id="KW-0175">Coiled coil</keyword>
<feature type="region of interest" description="Disordered" evidence="2">
    <location>
        <begin position="669"/>
        <end position="805"/>
    </location>
</feature>
<feature type="compositionally biased region" description="Basic and acidic residues" evidence="2">
    <location>
        <begin position="439"/>
        <end position="458"/>
    </location>
</feature>
<feature type="compositionally biased region" description="Basic and acidic residues" evidence="2">
    <location>
        <begin position="757"/>
        <end position="770"/>
    </location>
</feature>
<proteinExistence type="predicted"/>
<feature type="compositionally biased region" description="Low complexity" evidence="2">
    <location>
        <begin position="1"/>
        <end position="12"/>
    </location>
</feature>
<dbReference type="Proteomes" id="UP000252085">
    <property type="component" value="Unassembled WGS sequence"/>
</dbReference>
<dbReference type="InterPro" id="IPR025295">
    <property type="entry name" value="eCIS_core_dom"/>
</dbReference>
<feature type="coiled-coil region" evidence="1">
    <location>
        <begin position="968"/>
        <end position="1047"/>
    </location>
</feature>
<feature type="region of interest" description="Disordered" evidence="2">
    <location>
        <begin position="600"/>
        <end position="648"/>
    </location>
</feature>
<feature type="region of interest" description="Disordered" evidence="2">
    <location>
        <begin position="439"/>
        <end position="551"/>
    </location>
</feature>
<feature type="region of interest" description="Disordered" evidence="2">
    <location>
        <begin position="1"/>
        <end position="42"/>
    </location>
</feature>
<feature type="region of interest" description="Disordered" evidence="2">
    <location>
        <begin position="1407"/>
        <end position="1432"/>
    </location>
</feature>
<feature type="compositionally biased region" description="Polar residues" evidence="2">
    <location>
        <begin position="1739"/>
        <end position="1751"/>
    </location>
</feature>
<feature type="compositionally biased region" description="Polar residues" evidence="2">
    <location>
        <begin position="632"/>
        <end position="644"/>
    </location>
</feature>
<name>A0A367RJA2_NOSPU</name>
<organism evidence="4 5">
    <name type="scientific">Nostoc punctiforme NIES-2108</name>
    <dbReference type="NCBI Taxonomy" id="1356359"/>
    <lineage>
        <taxon>Bacteria</taxon>
        <taxon>Bacillati</taxon>
        <taxon>Cyanobacteriota</taxon>
        <taxon>Cyanophyceae</taxon>
        <taxon>Nostocales</taxon>
        <taxon>Nostocaceae</taxon>
        <taxon>Nostoc</taxon>
    </lineage>
</organism>
<feature type="region of interest" description="Disordered" evidence="2">
    <location>
        <begin position="190"/>
        <end position="209"/>
    </location>
</feature>
<reference evidence="4 5" key="1">
    <citation type="submission" date="2016-04" db="EMBL/GenBank/DDBJ databases">
        <authorList>
            <person name="Evans L.H."/>
            <person name="Alamgir A."/>
            <person name="Owens N."/>
            <person name="Weber N.D."/>
            <person name="Virtaneva K."/>
            <person name="Barbian K."/>
            <person name="Babar A."/>
            <person name="Rosenke K."/>
        </authorList>
    </citation>
    <scope>NUCLEOTIDE SEQUENCE [LARGE SCALE GENOMIC DNA]</scope>
    <source>
        <strain evidence="4">NIES-2108</strain>
    </source>
</reference>
<evidence type="ECO:0000256" key="1">
    <source>
        <dbReference type="SAM" id="Coils"/>
    </source>
</evidence>
<evidence type="ECO:0000313" key="4">
    <source>
        <dbReference type="EMBL" id="RCJ36099.1"/>
    </source>
</evidence>
<sequence length="1758" mass="193140">MKSLKSPSSSFSNFQAPEQTPQLAYRPFGGQTQKASFSTPVTQTDVENEAFAEEKMEVTGLELQAKHRTITPEGQERLTVLQAKMERSLNSRLEKATRFGHSFANIPVRRPDTSTPIQAKLTIGEPGDKYEQEADQTARQVMQKIHQPQSEQLQREELPDDEDELQMKPEGSIQREELLEEEKVQMKSWGETPSLQREELPEEELQMKPLGTLSQIVNEVKSPSKPLGHDISRISLRRPQTKLTVNEPGDIYEQEADSVAQLVMQRMSEPVQSIQREALSEEEDQLQMKSLADSITPLVQRQGGGRTAATSELETSIQQARGNGQPLADDIKHPMEQAFRADFGGVRVHTDAQSNRLNESIQARAFTTGQDVFFRQGEYSPGSDAGKELLAHELTHVVQQNGSAVQPKSLYVAPKENKLQTKLPTTSAGHGLAIQLRENFQKPSDEDNQKNLESKTDTENGEQQKQATTEKHQAIPTPPDDGGNVATDPPPTKKVGAVVTQKQVEVGGNQPKEPESKDTKVNTEKVDSQQQAQSKGADVGKGAADLSGGNAGKAIAALPGANVASTTVKLPDAAVDGKKAPTSPENDPAFKAVVGTTKEVAGLEKKHSPANSKAQEAQAAAQPPGNEVDSKAQANQVGEMQQAPTPGFDAAAFKAKLMERIADMAPKNLEEADNFKNNNKLDSVKGDLSGQVKEEQKSSQGQLEEKTKEKPDASGIEAKQVTPLPKNELGTTPTGVDADKAAPKSKGQGEVEAPLQDDSKKLDQQMKEADITEEQLANSNEPEFQGALAAKKDAQTNAQEAPPQYRQQEQGILATAQATAEATAQQHLQAMHGIRTQNLGQVGEQQIGAKSKDEQARAKVAGDINKIYDKTKGKVEKTLGELDGQVIQAFDAGAADAKKAFEDYVGKRMDDYKSDRYSGFFGPAKWLGDKLFGMPSEVNAFYQEGRQLYINQMDGVINKVVAIISKGLTQAKAEIASGKQEIQNYVNQLPQDLKGVGQQAAADIDSKFEELQQSVDDKQDELIDTLAQKYQENLEAVDARIEEMKAANKGFIQKAFDFIVGVIKTIIELTKMLLQVLARVAGVVGQILKDPIGFLTNLIQAVKQGFLNFMNNIGKHLQQGLIGWLTGTMAETGIQMPENFDLKGIFSLAMQLLGFTYEAIRGQAVKRLGEEKVSRLEQTVDVFQVLASEGVAGMWQFVQEKMGDLNALVIEPIKNFIIEKVITAGIEWILSLLTPASAFIKAAKAIYEIVKFFIERAQQIADLINAILDAIGAIASGAIDQAIKGVENALAKSLPVVISFLASLLGLDGIAGKIQAIFQKLRKPMEKAVDWVIDRGAKAFKKVGNKVKNSKFGKKAGELKDSAKEKYKVGKQWVEDKKEAGQQWVENKKKSVKDKFDKFGNKVKDKFGFGKDKQKGKQAKNGKANEQTDKQKQTIVAQAVTDAEQILNQQRATPDTIKAKLPQLESKYGLKSAKLKKDKEGAYYIKVKINPEGDTKKRKLDETDEPKGAFALYRGIHFNKNWNQEDYNAQLEKKLVGEPTFSAAAREIAGSKKPDGSDVSKSELETAAQLVREKVETTKDANSIRQWWGDKKHIFDNLFLAMIQDYVNRQKIFEAELKKAEKGQYKDLEFISTPIISTSKNAEHAARYAFGEKGTLKENQRTTGDIVGRLFIYLFTAKELVDQKAINIQDLQNQGKVNIKTRILNEAEVAFTGSVPGENLVAQDDAQMSEGPQRLGARANQTARQKAQSQGGLREWES</sequence>
<feature type="compositionally biased region" description="Basic and acidic residues" evidence="2">
    <location>
        <begin position="692"/>
        <end position="712"/>
    </location>
</feature>
<dbReference type="Pfam" id="PF13699">
    <property type="entry name" value="eCIS_core"/>
    <property type="match status" value="1"/>
</dbReference>
<dbReference type="Gene3D" id="1.20.120.20">
    <property type="entry name" value="Apolipoprotein"/>
    <property type="match status" value="1"/>
</dbReference>
<gene>
    <name evidence="4" type="ORF">A6769_17470</name>
</gene>
<feature type="domain" description="eCIS core" evidence="3">
    <location>
        <begin position="326"/>
        <end position="402"/>
    </location>
</feature>
<evidence type="ECO:0000313" key="5">
    <source>
        <dbReference type="Proteomes" id="UP000252085"/>
    </source>
</evidence>
<evidence type="ECO:0000259" key="3">
    <source>
        <dbReference type="Pfam" id="PF13699"/>
    </source>
</evidence>
<feature type="compositionally biased region" description="Polar residues" evidence="2">
    <location>
        <begin position="30"/>
        <end position="42"/>
    </location>
</feature>
<evidence type="ECO:0000256" key="2">
    <source>
        <dbReference type="SAM" id="MobiDB-lite"/>
    </source>
</evidence>
<comment type="caution">
    <text evidence="4">The sequence shown here is derived from an EMBL/GenBank/DDBJ whole genome shotgun (WGS) entry which is preliminary data.</text>
</comment>
<protein>
    <recommendedName>
        <fullName evidence="3">eCIS core domain-containing protein</fullName>
    </recommendedName>
</protein>
<feature type="compositionally biased region" description="Polar residues" evidence="2">
    <location>
        <begin position="795"/>
        <end position="805"/>
    </location>
</feature>
<feature type="compositionally biased region" description="Basic and acidic residues" evidence="2">
    <location>
        <begin position="512"/>
        <end position="527"/>
    </location>
</feature>